<name>A0ABU9HF68_9GAMM</name>
<keyword evidence="6 12" id="KW-0915">Sodium</keyword>
<feature type="transmembrane region" description="Helical" evidence="12">
    <location>
        <begin position="107"/>
        <end position="126"/>
    </location>
</feature>
<evidence type="ECO:0000256" key="6">
    <source>
        <dbReference type="ARBA" id="ARBA00023053"/>
    </source>
</evidence>
<evidence type="ECO:0000256" key="4">
    <source>
        <dbReference type="ARBA" id="ARBA00022692"/>
    </source>
</evidence>
<keyword evidence="4 12" id="KW-0812">Transmembrane</keyword>
<evidence type="ECO:0000256" key="7">
    <source>
        <dbReference type="ARBA" id="ARBA00023065"/>
    </source>
</evidence>
<keyword evidence="3" id="KW-0997">Cell inner membrane</keyword>
<evidence type="ECO:0000256" key="2">
    <source>
        <dbReference type="ARBA" id="ARBA00022475"/>
    </source>
</evidence>
<evidence type="ECO:0000256" key="9">
    <source>
        <dbReference type="ARBA" id="ARBA00023303"/>
    </source>
</evidence>
<proteinExistence type="inferred from homology"/>
<evidence type="ECO:0000256" key="1">
    <source>
        <dbReference type="ARBA" id="ARBA00004651"/>
    </source>
</evidence>
<keyword evidence="14" id="KW-1185">Reference proteome</keyword>
<comment type="catalytic activity">
    <reaction evidence="11">
        <text>fluoride(in) = fluoride(out)</text>
        <dbReference type="Rhea" id="RHEA:76159"/>
        <dbReference type="ChEBI" id="CHEBI:17051"/>
    </reaction>
    <physiologicalReaction direction="left-to-right" evidence="11">
        <dbReference type="Rhea" id="RHEA:76160"/>
    </physiologicalReaction>
</comment>
<evidence type="ECO:0000313" key="13">
    <source>
        <dbReference type="EMBL" id="MEL0660401.1"/>
    </source>
</evidence>
<comment type="function">
    <text evidence="12">Fluoride-specific ion channel. Important for reducing fluoride concentration in the cell, thus reducing its toxicity.</text>
</comment>
<feature type="transmembrane region" description="Helical" evidence="12">
    <location>
        <begin position="6"/>
        <end position="25"/>
    </location>
</feature>
<keyword evidence="9 12" id="KW-0407">Ion channel</keyword>
<accession>A0ABU9HF68</accession>
<dbReference type="EMBL" id="JBAKBA010000041">
    <property type="protein sequence ID" value="MEL0660401.1"/>
    <property type="molecule type" value="Genomic_DNA"/>
</dbReference>
<evidence type="ECO:0000313" key="14">
    <source>
        <dbReference type="Proteomes" id="UP001366060"/>
    </source>
</evidence>
<evidence type="ECO:0000256" key="3">
    <source>
        <dbReference type="ARBA" id="ARBA00022519"/>
    </source>
</evidence>
<feature type="binding site" evidence="12">
    <location>
        <position position="79"/>
    </location>
    <ligand>
        <name>Na(+)</name>
        <dbReference type="ChEBI" id="CHEBI:29101"/>
        <note>structural</note>
    </ligand>
</feature>
<comment type="subcellular location">
    <subcellularLocation>
        <location evidence="1 12">Cell membrane</location>
        <topology evidence="1 12">Multi-pass membrane protein</topology>
    </subcellularLocation>
</comment>
<evidence type="ECO:0000256" key="10">
    <source>
        <dbReference type="ARBA" id="ARBA00035120"/>
    </source>
</evidence>
<dbReference type="PANTHER" id="PTHR28259">
    <property type="entry name" value="FLUORIDE EXPORT PROTEIN 1-RELATED"/>
    <property type="match status" value="1"/>
</dbReference>
<feature type="transmembrane region" description="Helical" evidence="12">
    <location>
        <begin position="70"/>
        <end position="95"/>
    </location>
</feature>
<comment type="similarity">
    <text evidence="10 12">Belongs to the fluoride channel Fluc/FEX (TC 1.A.43) family.</text>
</comment>
<evidence type="ECO:0000256" key="5">
    <source>
        <dbReference type="ARBA" id="ARBA00022989"/>
    </source>
</evidence>
<keyword evidence="12" id="KW-0813">Transport</keyword>
<dbReference type="Proteomes" id="UP001366060">
    <property type="component" value="Unassembled WGS sequence"/>
</dbReference>
<dbReference type="PANTHER" id="PTHR28259:SF1">
    <property type="entry name" value="FLUORIDE EXPORT PROTEIN 1-RELATED"/>
    <property type="match status" value="1"/>
</dbReference>
<keyword evidence="5 12" id="KW-1133">Transmembrane helix</keyword>
<keyword evidence="12" id="KW-0479">Metal-binding</keyword>
<dbReference type="Pfam" id="PF02537">
    <property type="entry name" value="CRCB"/>
    <property type="match status" value="1"/>
</dbReference>
<comment type="activity regulation">
    <text evidence="12">Na(+) is not transported, but it plays an essential structural role and its presence is essential for fluoride channel function.</text>
</comment>
<keyword evidence="2 12" id="KW-1003">Cell membrane</keyword>
<evidence type="ECO:0000256" key="12">
    <source>
        <dbReference type="HAMAP-Rule" id="MF_00454"/>
    </source>
</evidence>
<gene>
    <name evidence="12 13" type="primary">crcB</name>
    <name evidence="12" type="synonym">fluC</name>
    <name evidence="13" type="ORF">V6255_14775</name>
</gene>
<feature type="transmembrane region" description="Helical" evidence="12">
    <location>
        <begin position="37"/>
        <end position="58"/>
    </location>
</feature>
<dbReference type="HAMAP" id="MF_00454">
    <property type="entry name" value="FluC"/>
    <property type="match status" value="1"/>
</dbReference>
<dbReference type="RefSeq" id="WP_025563699.1">
    <property type="nucleotide sequence ID" value="NZ_JBAKBA010000041.1"/>
</dbReference>
<organism evidence="13 14">
    <name type="scientific">Psychromonas arctica</name>
    <dbReference type="NCBI Taxonomy" id="168275"/>
    <lineage>
        <taxon>Bacteria</taxon>
        <taxon>Pseudomonadati</taxon>
        <taxon>Pseudomonadota</taxon>
        <taxon>Gammaproteobacteria</taxon>
        <taxon>Alteromonadales</taxon>
        <taxon>Psychromonadaceae</taxon>
        <taxon>Psychromonas</taxon>
    </lineage>
</organism>
<evidence type="ECO:0000256" key="8">
    <source>
        <dbReference type="ARBA" id="ARBA00023136"/>
    </source>
</evidence>
<comment type="caution">
    <text evidence="13">The sequence shown here is derived from an EMBL/GenBank/DDBJ whole genome shotgun (WGS) entry which is preliminary data.</text>
</comment>
<keyword evidence="8 12" id="KW-0472">Membrane</keyword>
<evidence type="ECO:0000256" key="11">
    <source>
        <dbReference type="ARBA" id="ARBA00035585"/>
    </source>
</evidence>
<sequence>MNSLMMNITLVACGGAFGATFRYLIGFGIVSLFGKGFPFATLTVNVIGSLIMGCIYQLVQQGTMSSSPWWPLIGVGFLGALTTFSSFSMDSLLLIQQGELFKAMLNVVLNVVVCLLAAYLGTLLVLKS</sequence>
<feature type="binding site" evidence="12">
    <location>
        <position position="82"/>
    </location>
    <ligand>
        <name>Na(+)</name>
        <dbReference type="ChEBI" id="CHEBI:29101"/>
        <note>structural</note>
    </ligand>
</feature>
<keyword evidence="7 12" id="KW-0406">Ion transport</keyword>
<reference evidence="13 14" key="1">
    <citation type="submission" date="2024-02" db="EMBL/GenBank/DDBJ databases">
        <title>Bacteria isolated from the canopy kelp, Nereocystis luetkeana.</title>
        <authorList>
            <person name="Pfister C.A."/>
            <person name="Younker I.T."/>
            <person name="Light S.H."/>
        </authorList>
    </citation>
    <scope>NUCLEOTIDE SEQUENCE [LARGE SCALE GENOMIC DNA]</scope>
    <source>
        <strain evidence="13 14">TI.2.07</strain>
    </source>
</reference>
<dbReference type="NCBIfam" id="TIGR00494">
    <property type="entry name" value="crcB"/>
    <property type="match status" value="1"/>
</dbReference>
<dbReference type="InterPro" id="IPR003691">
    <property type="entry name" value="FluC"/>
</dbReference>
<protein>
    <recommendedName>
        <fullName evidence="12">Fluoride-specific ion channel FluC</fullName>
    </recommendedName>
</protein>